<gene>
    <name evidence="5" type="ORF">UT10_C0013G0003</name>
</gene>
<dbReference type="InterPro" id="IPR011650">
    <property type="entry name" value="Peptidase_M20_dimer"/>
</dbReference>
<reference evidence="5 6" key="1">
    <citation type="journal article" date="2015" name="Nature">
        <title>rRNA introns, odd ribosomes, and small enigmatic genomes across a large radiation of phyla.</title>
        <authorList>
            <person name="Brown C.T."/>
            <person name="Hug L.A."/>
            <person name="Thomas B.C."/>
            <person name="Sharon I."/>
            <person name="Castelle C.J."/>
            <person name="Singh A."/>
            <person name="Wilkins M.J."/>
            <person name="Williams K.H."/>
            <person name="Banfield J.F."/>
        </authorList>
    </citation>
    <scope>NUCLEOTIDE SEQUENCE [LARGE SCALE GENOMIC DNA]</scope>
</reference>
<dbReference type="SUPFAM" id="SSF53187">
    <property type="entry name" value="Zn-dependent exopeptidases"/>
    <property type="match status" value="1"/>
</dbReference>
<name>A0A0G0NM05_9BACT</name>
<feature type="domain" description="Peptidase M20 dimerisation" evidence="3">
    <location>
        <begin position="238"/>
        <end position="346"/>
    </location>
</feature>
<dbReference type="AlphaFoldDB" id="A0A0G0NM05"/>
<dbReference type="Pfam" id="PF12728">
    <property type="entry name" value="HTH_17"/>
    <property type="match status" value="1"/>
</dbReference>
<evidence type="ECO:0000313" key="5">
    <source>
        <dbReference type="EMBL" id="KKQ86954.1"/>
    </source>
</evidence>
<dbReference type="Pfam" id="PF07687">
    <property type="entry name" value="M20_dimer"/>
    <property type="match status" value="1"/>
</dbReference>
<comment type="caution">
    <text evidence="5">The sequence shown here is derived from an EMBL/GenBank/DDBJ whole genome shotgun (WGS) entry which is preliminary data.</text>
</comment>
<dbReference type="InterPro" id="IPR036264">
    <property type="entry name" value="Bact_exopeptidase_dim_dom"/>
</dbReference>
<dbReference type="Gene3D" id="3.40.630.10">
    <property type="entry name" value="Zn peptidases"/>
    <property type="match status" value="2"/>
</dbReference>
<evidence type="ECO:0000256" key="1">
    <source>
        <dbReference type="ARBA" id="ARBA00022723"/>
    </source>
</evidence>
<organism evidence="5 6">
    <name type="scientific">Candidatus Woesebacteria bacterium GW2011_GWB1_38_8b</name>
    <dbReference type="NCBI Taxonomy" id="1618571"/>
    <lineage>
        <taxon>Bacteria</taxon>
        <taxon>Candidatus Woeseibacteriota</taxon>
    </lineage>
</organism>
<dbReference type="InterPro" id="IPR050072">
    <property type="entry name" value="Peptidase_M20A"/>
</dbReference>
<dbReference type="InterPro" id="IPR002933">
    <property type="entry name" value="Peptidase_M20"/>
</dbReference>
<dbReference type="PANTHER" id="PTHR43808">
    <property type="entry name" value="ACETYLORNITHINE DEACETYLASE"/>
    <property type="match status" value="1"/>
</dbReference>
<dbReference type="GO" id="GO:0046872">
    <property type="term" value="F:metal ion binding"/>
    <property type="evidence" value="ECO:0007669"/>
    <property type="project" value="UniProtKB-KW"/>
</dbReference>
<evidence type="ECO:0000259" key="3">
    <source>
        <dbReference type="Pfam" id="PF07687"/>
    </source>
</evidence>
<sequence>MDTKYTIAEAAKITKVSQRTLLRAIKNGNLKTEKAGRRHLISERTLNSYLGGSNISLNDALLTFLKNKKSEMVATLQKIVSMPSISSEIGQEEKLANYIKKRLDEWGIRCVVYKEGTSIAVRATYGFANEGFLLDSPLDTLPAGDSVKWTHPPFDGEVVNGKMYGRGTADAKAGIVTQLYSLLFFKRNIDEDKVRIELVFDGGEQDGEFLGMKQVIGRGLHVKAGLIGYSGDLEELMYGARGYHRYEFEVNGKAVHTGSRYKKGVNAISNMVKFIESVEAQELPRSKNKLFPFGARLTFSIISGGRAINMIPDSCISKLDVRTIPEMKKKDVDEIIIKHITRLKKKNPEFDVNFRYLTGQEAYAISENDNLIKSLDFAVKRSMGSTLKHTASGPAHVGNLLFECGISTAVWGPKGENAHSYDEYIEIDSLTKTVDIYVRTIAKYFDIDDSAVITNPSANYDVSDWS</sequence>
<dbReference type="GO" id="GO:0003677">
    <property type="term" value="F:DNA binding"/>
    <property type="evidence" value="ECO:0007669"/>
    <property type="project" value="InterPro"/>
</dbReference>
<evidence type="ECO:0000313" key="6">
    <source>
        <dbReference type="Proteomes" id="UP000033944"/>
    </source>
</evidence>
<dbReference type="NCBIfam" id="TIGR01764">
    <property type="entry name" value="excise"/>
    <property type="match status" value="1"/>
</dbReference>
<protein>
    <submittedName>
        <fullName evidence="5">Acetylornithine deacetylase/succinyl-diaminopimelate desuccinylase-like protein</fullName>
    </submittedName>
</protein>
<dbReference type="EMBL" id="LBVN01000013">
    <property type="protein sequence ID" value="KKQ86954.1"/>
    <property type="molecule type" value="Genomic_DNA"/>
</dbReference>
<dbReference type="InterPro" id="IPR010093">
    <property type="entry name" value="SinI_DNA-bd"/>
</dbReference>
<keyword evidence="1" id="KW-0479">Metal-binding</keyword>
<dbReference type="InterPro" id="IPR041657">
    <property type="entry name" value="HTH_17"/>
</dbReference>
<dbReference type="Gene3D" id="3.30.70.360">
    <property type="match status" value="1"/>
</dbReference>
<keyword evidence="2" id="KW-0378">Hydrolase</keyword>
<proteinExistence type="predicted"/>
<evidence type="ECO:0000259" key="4">
    <source>
        <dbReference type="Pfam" id="PF12728"/>
    </source>
</evidence>
<accession>A0A0G0NM05</accession>
<dbReference type="Proteomes" id="UP000033944">
    <property type="component" value="Unassembled WGS sequence"/>
</dbReference>
<dbReference type="SUPFAM" id="SSF55031">
    <property type="entry name" value="Bacterial exopeptidase dimerisation domain"/>
    <property type="match status" value="1"/>
</dbReference>
<dbReference type="GO" id="GO:0016787">
    <property type="term" value="F:hydrolase activity"/>
    <property type="evidence" value="ECO:0007669"/>
    <property type="project" value="UniProtKB-KW"/>
</dbReference>
<dbReference type="PANTHER" id="PTHR43808:SF32">
    <property type="entry name" value="ARGE_DAPE-RELATED DEACYLASE"/>
    <property type="match status" value="1"/>
</dbReference>
<dbReference type="Pfam" id="PF01546">
    <property type="entry name" value="Peptidase_M20"/>
    <property type="match status" value="1"/>
</dbReference>
<feature type="domain" description="Helix-turn-helix" evidence="4">
    <location>
        <begin position="5"/>
        <end position="50"/>
    </location>
</feature>
<evidence type="ECO:0000256" key="2">
    <source>
        <dbReference type="ARBA" id="ARBA00022801"/>
    </source>
</evidence>